<protein>
    <submittedName>
        <fullName evidence="1">Uncharacterized protein</fullName>
    </submittedName>
</protein>
<reference evidence="1 2" key="2">
    <citation type="journal article" date="2012" name="PLoS Pathog.">
        <title>Diverse lifestyles and strategies of plant pathogenesis encoded in the genomes of eighteen Dothideomycetes fungi.</title>
        <authorList>
            <person name="Ohm R.A."/>
            <person name="Feau N."/>
            <person name="Henrissat B."/>
            <person name="Schoch C.L."/>
            <person name="Horwitz B.A."/>
            <person name="Barry K.W."/>
            <person name="Condon B.J."/>
            <person name="Copeland A.C."/>
            <person name="Dhillon B."/>
            <person name="Glaser F."/>
            <person name="Hesse C.N."/>
            <person name="Kosti I."/>
            <person name="LaButti K."/>
            <person name="Lindquist E.A."/>
            <person name="Lucas S."/>
            <person name="Salamov A.A."/>
            <person name="Bradshaw R.E."/>
            <person name="Ciuffetti L."/>
            <person name="Hamelin R.C."/>
            <person name="Kema G.H.J."/>
            <person name="Lawrence C."/>
            <person name="Scott J.A."/>
            <person name="Spatafora J.W."/>
            <person name="Turgeon B.G."/>
            <person name="de Wit P.J.G.M."/>
            <person name="Zhong S."/>
            <person name="Goodwin S.B."/>
            <person name="Grigoriev I.V."/>
        </authorList>
    </citation>
    <scope>NUCLEOTIDE SEQUENCE [LARGE SCALE GENOMIC DNA]</scope>
    <source>
        <strain evidence="2">NZE10 / CBS 128990</strain>
    </source>
</reference>
<sequence length="99" mass="11021">MMLESRMRRCCGVWIVASPWCTRTWTCAAEIVLGNVDRTDMYGAIVVAIHARERDREGKKMHGSLFGTQVAVMTNAAMSRLNLGVKAKRQGTQHTSLVP</sequence>
<dbReference type="InterPro" id="IPR023606">
    <property type="entry name" value="CoA-Trfase_III_dom_1_sf"/>
</dbReference>
<dbReference type="EMBL" id="KB446543">
    <property type="protein sequence ID" value="EME40676.1"/>
    <property type="molecule type" value="Genomic_DNA"/>
</dbReference>
<accession>N1PHB0</accession>
<dbReference type="HOGENOM" id="CLU_2320345_0_0_1"/>
<dbReference type="STRING" id="675120.N1PHB0"/>
<keyword evidence="2" id="KW-1185">Reference proteome</keyword>
<dbReference type="SUPFAM" id="SSF89796">
    <property type="entry name" value="CoA-transferase family III (CaiB/BaiF)"/>
    <property type="match status" value="1"/>
</dbReference>
<dbReference type="Gene3D" id="3.40.50.10540">
    <property type="entry name" value="Crotonobetainyl-coa:carnitine coa-transferase, domain 1"/>
    <property type="match status" value="1"/>
</dbReference>
<reference evidence="2" key="1">
    <citation type="journal article" date="2012" name="PLoS Genet.">
        <title>The genomes of the fungal plant pathogens Cladosporium fulvum and Dothistroma septosporum reveal adaptation to different hosts and lifestyles but also signatures of common ancestry.</title>
        <authorList>
            <person name="de Wit P.J.G.M."/>
            <person name="van der Burgt A."/>
            <person name="Oekmen B."/>
            <person name="Stergiopoulos I."/>
            <person name="Abd-Elsalam K.A."/>
            <person name="Aerts A.L."/>
            <person name="Bahkali A.H."/>
            <person name="Beenen H.G."/>
            <person name="Chettri P."/>
            <person name="Cox M.P."/>
            <person name="Datema E."/>
            <person name="de Vries R.P."/>
            <person name="Dhillon B."/>
            <person name="Ganley A.R."/>
            <person name="Griffiths S.A."/>
            <person name="Guo Y."/>
            <person name="Hamelin R.C."/>
            <person name="Henrissat B."/>
            <person name="Kabir M.S."/>
            <person name="Jashni M.K."/>
            <person name="Kema G."/>
            <person name="Klaubauf S."/>
            <person name="Lapidus A."/>
            <person name="Levasseur A."/>
            <person name="Lindquist E."/>
            <person name="Mehrabi R."/>
            <person name="Ohm R.A."/>
            <person name="Owen T.J."/>
            <person name="Salamov A."/>
            <person name="Schwelm A."/>
            <person name="Schijlen E."/>
            <person name="Sun H."/>
            <person name="van den Burg H.A."/>
            <person name="van Ham R.C.H.J."/>
            <person name="Zhang S."/>
            <person name="Goodwin S.B."/>
            <person name="Grigoriev I.V."/>
            <person name="Collemare J."/>
            <person name="Bradshaw R.E."/>
        </authorList>
    </citation>
    <scope>NUCLEOTIDE SEQUENCE [LARGE SCALE GENOMIC DNA]</scope>
    <source>
        <strain evidence="2">NZE10 / CBS 128990</strain>
    </source>
</reference>
<dbReference type="OrthoDB" id="5863171at2759"/>
<dbReference type="Proteomes" id="UP000016933">
    <property type="component" value="Unassembled WGS sequence"/>
</dbReference>
<evidence type="ECO:0000313" key="2">
    <source>
        <dbReference type="Proteomes" id="UP000016933"/>
    </source>
</evidence>
<dbReference type="AlphaFoldDB" id="N1PHB0"/>
<gene>
    <name evidence="1" type="ORF">DOTSEDRAFT_55821</name>
</gene>
<evidence type="ECO:0000313" key="1">
    <source>
        <dbReference type="EMBL" id="EME40676.1"/>
    </source>
</evidence>
<proteinExistence type="predicted"/>
<name>N1PHB0_DOTSN</name>
<organism evidence="1 2">
    <name type="scientific">Dothistroma septosporum (strain NZE10 / CBS 128990)</name>
    <name type="common">Red band needle blight fungus</name>
    <name type="synonym">Mycosphaerella pini</name>
    <dbReference type="NCBI Taxonomy" id="675120"/>
    <lineage>
        <taxon>Eukaryota</taxon>
        <taxon>Fungi</taxon>
        <taxon>Dikarya</taxon>
        <taxon>Ascomycota</taxon>
        <taxon>Pezizomycotina</taxon>
        <taxon>Dothideomycetes</taxon>
        <taxon>Dothideomycetidae</taxon>
        <taxon>Mycosphaerellales</taxon>
        <taxon>Mycosphaerellaceae</taxon>
        <taxon>Dothistroma</taxon>
    </lineage>
</organism>